<evidence type="ECO:0000259" key="4">
    <source>
        <dbReference type="Pfam" id="PF02902"/>
    </source>
</evidence>
<dbReference type="EMBL" id="JANJYI010000007">
    <property type="protein sequence ID" value="KAK2641899.1"/>
    <property type="molecule type" value="Genomic_DNA"/>
</dbReference>
<comment type="caution">
    <text evidence="5">The sequence shown here is derived from an EMBL/GenBank/DDBJ whole genome shotgun (WGS) entry which is preliminary data.</text>
</comment>
<reference evidence="5" key="1">
    <citation type="journal article" date="2023" name="Plant J.">
        <title>Genome sequences and population genomics provide insights into the demographic history, inbreeding, and mutation load of two 'living fossil' tree species of Dipteronia.</title>
        <authorList>
            <person name="Feng Y."/>
            <person name="Comes H.P."/>
            <person name="Chen J."/>
            <person name="Zhu S."/>
            <person name="Lu R."/>
            <person name="Zhang X."/>
            <person name="Li P."/>
            <person name="Qiu J."/>
            <person name="Olsen K.M."/>
            <person name="Qiu Y."/>
        </authorList>
    </citation>
    <scope>NUCLEOTIDE SEQUENCE</scope>
    <source>
        <strain evidence="5">KIB01</strain>
    </source>
</reference>
<sequence length="194" mass="22508">MTPSSSRHGPPSPTRCNIGIDASVSQSFFKEIEDPTEWLGNEHVDVYLHLVCKQKRDPVECQKFPHKVAVLDIAFFWVITIYDSTVYKLLDNPKYKEQQVLPLRRLFPLICNASNYFVASKRKAQKLNCMKAVRLAPTLFPCQHDGNSCGVFMVKGIEYVMMNKNVNFNFNQDNIPEFRKQMARDIFANWLHFD</sequence>
<evidence type="ECO:0000313" key="5">
    <source>
        <dbReference type="EMBL" id="KAK2641899.1"/>
    </source>
</evidence>
<dbReference type="InterPro" id="IPR003653">
    <property type="entry name" value="Peptidase_C48_C"/>
</dbReference>
<dbReference type="InterPro" id="IPR038765">
    <property type="entry name" value="Papain-like_cys_pep_sf"/>
</dbReference>
<protein>
    <recommendedName>
        <fullName evidence="4">Ubiquitin-like protease family profile domain-containing protein</fullName>
    </recommendedName>
</protein>
<accession>A0AAD9TUC2</accession>
<keyword evidence="6" id="KW-1185">Reference proteome</keyword>
<evidence type="ECO:0000313" key="6">
    <source>
        <dbReference type="Proteomes" id="UP001280121"/>
    </source>
</evidence>
<organism evidence="5 6">
    <name type="scientific">Dipteronia dyeriana</name>
    <dbReference type="NCBI Taxonomy" id="168575"/>
    <lineage>
        <taxon>Eukaryota</taxon>
        <taxon>Viridiplantae</taxon>
        <taxon>Streptophyta</taxon>
        <taxon>Embryophyta</taxon>
        <taxon>Tracheophyta</taxon>
        <taxon>Spermatophyta</taxon>
        <taxon>Magnoliopsida</taxon>
        <taxon>eudicotyledons</taxon>
        <taxon>Gunneridae</taxon>
        <taxon>Pentapetalae</taxon>
        <taxon>rosids</taxon>
        <taxon>malvids</taxon>
        <taxon>Sapindales</taxon>
        <taxon>Sapindaceae</taxon>
        <taxon>Hippocastanoideae</taxon>
        <taxon>Acereae</taxon>
        <taxon>Dipteronia</taxon>
    </lineage>
</organism>
<dbReference type="SUPFAM" id="SSF54001">
    <property type="entry name" value="Cysteine proteinases"/>
    <property type="match status" value="1"/>
</dbReference>
<dbReference type="GO" id="GO:0006508">
    <property type="term" value="P:proteolysis"/>
    <property type="evidence" value="ECO:0007669"/>
    <property type="project" value="UniProtKB-KW"/>
</dbReference>
<gene>
    <name evidence="5" type="ORF">Ddye_023662</name>
</gene>
<name>A0AAD9TUC2_9ROSI</name>
<evidence type="ECO:0000256" key="2">
    <source>
        <dbReference type="ARBA" id="ARBA00022670"/>
    </source>
</evidence>
<dbReference type="Gene3D" id="3.40.395.10">
    <property type="entry name" value="Adenoviral Proteinase, Chain A"/>
    <property type="match status" value="1"/>
</dbReference>
<evidence type="ECO:0000256" key="3">
    <source>
        <dbReference type="ARBA" id="ARBA00022801"/>
    </source>
</evidence>
<keyword evidence="3" id="KW-0378">Hydrolase</keyword>
<dbReference type="AlphaFoldDB" id="A0AAD9TUC2"/>
<dbReference type="GO" id="GO:0008234">
    <property type="term" value="F:cysteine-type peptidase activity"/>
    <property type="evidence" value="ECO:0007669"/>
    <property type="project" value="InterPro"/>
</dbReference>
<comment type="similarity">
    <text evidence="1">Belongs to the peptidase C48 family.</text>
</comment>
<feature type="domain" description="Ubiquitin-like protease family profile" evidence="4">
    <location>
        <begin position="52"/>
        <end position="188"/>
    </location>
</feature>
<evidence type="ECO:0000256" key="1">
    <source>
        <dbReference type="ARBA" id="ARBA00005234"/>
    </source>
</evidence>
<keyword evidence="2" id="KW-0645">Protease</keyword>
<dbReference type="Proteomes" id="UP001280121">
    <property type="component" value="Unassembled WGS sequence"/>
</dbReference>
<proteinExistence type="inferred from homology"/>
<dbReference type="Pfam" id="PF02902">
    <property type="entry name" value="Peptidase_C48"/>
    <property type="match status" value="1"/>
</dbReference>